<reference evidence="4 5" key="1">
    <citation type="submission" date="2019-03" db="EMBL/GenBank/DDBJ databases">
        <title>Genomic Encyclopedia of Type Strains, Phase IV (KMG-IV): sequencing the most valuable type-strain genomes for metagenomic binning, comparative biology and taxonomic classification.</title>
        <authorList>
            <person name="Goeker M."/>
        </authorList>
    </citation>
    <scope>NUCLEOTIDE SEQUENCE [LARGE SCALE GENOMIC DNA]</scope>
    <source>
        <strain evidence="4 5">DSM 46831</strain>
    </source>
</reference>
<organism evidence="4 5">
    <name type="scientific">Baia soyae</name>
    <dbReference type="NCBI Taxonomy" id="1544746"/>
    <lineage>
        <taxon>Bacteria</taxon>
        <taxon>Bacillati</taxon>
        <taxon>Bacillota</taxon>
        <taxon>Bacilli</taxon>
        <taxon>Bacillales</taxon>
        <taxon>Thermoactinomycetaceae</taxon>
        <taxon>Baia</taxon>
    </lineage>
</organism>
<dbReference type="AlphaFoldDB" id="A0A4R2S0Z9"/>
<dbReference type="OrthoDB" id="9784220at2"/>
<dbReference type="PROSITE" id="PS51257">
    <property type="entry name" value="PROKAR_LIPOPROTEIN"/>
    <property type="match status" value="1"/>
</dbReference>
<proteinExistence type="predicted"/>
<sequence>MNKSKKIATLVMTVAVCSMIVTACQSKQTSPTEPSEPKKADAQTSPKDQTTSDENQIKAIRSQFQNATPTQWGEKMSGIISKLPTNEKVIALTFDACGGKHGDGYDAELIQFLQENQIPATLFLNARWIESHPELTKQLANNPLFEIENHGSEHRPLSINGRSVYGIQGTKNLDAIIQEVIVNHRLIEKTIGKAPRFFRAGTAYYDDIAVQVAKQLGEQIAGFHITGDAGATFNQVQVKNAVLQAKPGSIILLHMNQPKGDTAEGVKEAIPLLKKQGYRFVKMDQYIPAQSS</sequence>
<gene>
    <name evidence="4" type="ORF">EDD57_10767</name>
</gene>
<evidence type="ECO:0000259" key="3">
    <source>
        <dbReference type="PROSITE" id="PS51677"/>
    </source>
</evidence>
<dbReference type="Proteomes" id="UP000294746">
    <property type="component" value="Unassembled WGS sequence"/>
</dbReference>
<dbReference type="PANTHER" id="PTHR10587:SF134">
    <property type="entry name" value="SECRETED PROTEIN"/>
    <property type="match status" value="1"/>
</dbReference>
<dbReference type="GO" id="GO:0005975">
    <property type="term" value="P:carbohydrate metabolic process"/>
    <property type="evidence" value="ECO:0007669"/>
    <property type="project" value="InterPro"/>
</dbReference>
<feature type="region of interest" description="Disordered" evidence="1">
    <location>
        <begin position="26"/>
        <end position="53"/>
    </location>
</feature>
<evidence type="ECO:0000256" key="1">
    <source>
        <dbReference type="SAM" id="MobiDB-lite"/>
    </source>
</evidence>
<dbReference type="EMBL" id="SLXV01000007">
    <property type="protein sequence ID" value="TCP69630.1"/>
    <property type="molecule type" value="Genomic_DNA"/>
</dbReference>
<dbReference type="InterPro" id="IPR050248">
    <property type="entry name" value="Polysacc_deacetylase_ArnD"/>
</dbReference>
<evidence type="ECO:0000313" key="4">
    <source>
        <dbReference type="EMBL" id="TCP69630.1"/>
    </source>
</evidence>
<keyword evidence="5" id="KW-1185">Reference proteome</keyword>
<feature type="chain" id="PRO_5039430745" evidence="2">
    <location>
        <begin position="24"/>
        <end position="292"/>
    </location>
</feature>
<dbReference type="RefSeq" id="WP_131848188.1">
    <property type="nucleotide sequence ID" value="NZ_SLXV01000007.1"/>
</dbReference>
<dbReference type="CDD" id="cd10955">
    <property type="entry name" value="CE4_BH0857_like"/>
    <property type="match status" value="1"/>
</dbReference>
<dbReference type="PROSITE" id="PS51677">
    <property type="entry name" value="NODB"/>
    <property type="match status" value="1"/>
</dbReference>
<evidence type="ECO:0000256" key="2">
    <source>
        <dbReference type="SAM" id="SignalP"/>
    </source>
</evidence>
<dbReference type="Gene3D" id="3.20.20.370">
    <property type="entry name" value="Glycoside hydrolase/deacetylase"/>
    <property type="match status" value="1"/>
</dbReference>
<dbReference type="Pfam" id="PF01522">
    <property type="entry name" value="Polysacc_deac_1"/>
    <property type="match status" value="1"/>
</dbReference>
<feature type="domain" description="NodB homology" evidence="3">
    <location>
        <begin position="88"/>
        <end position="281"/>
    </location>
</feature>
<evidence type="ECO:0000313" key="5">
    <source>
        <dbReference type="Proteomes" id="UP000294746"/>
    </source>
</evidence>
<dbReference type="InterPro" id="IPR002509">
    <property type="entry name" value="NODB_dom"/>
</dbReference>
<dbReference type="InterPro" id="IPR011330">
    <property type="entry name" value="Glyco_hydro/deAcase_b/a-brl"/>
</dbReference>
<feature type="signal peptide" evidence="2">
    <location>
        <begin position="1"/>
        <end position="23"/>
    </location>
</feature>
<dbReference type="PANTHER" id="PTHR10587">
    <property type="entry name" value="GLYCOSYL TRANSFERASE-RELATED"/>
    <property type="match status" value="1"/>
</dbReference>
<name>A0A4R2S0Z9_9BACL</name>
<protein>
    <submittedName>
        <fullName evidence="4">Peptidoglycan/xylan/chitin deacetylase (PgdA/CDA1 family)</fullName>
    </submittedName>
</protein>
<accession>A0A4R2S0Z9</accession>
<keyword evidence="2" id="KW-0732">Signal</keyword>
<dbReference type="GO" id="GO:0016810">
    <property type="term" value="F:hydrolase activity, acting on carbon-nitrogen (but not peptide) bonds"/>
    <property type="evidence" value="ECO:0007669"/>
    <property type="project" value="InterPro"/>
</dbReference>
<dbReference type="SUPFAM" id="SSF88713">
    <property type="entry name" value="Glycoside hydrolase/deacetylase"/>
    <property type="match status" value="1"/>
</dbReference>
<feature type="compositionally biased region" description="Polar residues" evidence="1">
    <location>
        <begin position="42"/>
        <end position="53"/>
    </location>
</feature>
<comment type="caution">
    <text evidence="4">The sequence shown here is derived from an EMBL/GenBank/DDBJ whole genome shotgun (WGS) entry which is preliminary data.</text>
</comment>